<dbReference type="Gene3D" id="2.60.40.200">
    <property type="entry name" value="Superoxide dismutase, copper/zinc binding domain"/>
    <property type="match status" value="1"/>
</dbReference>
<comment type="similarity">
    <text evidence="6">Belongs to the Cu-Zn superoxide dismutase family.</text>
</comment>
<evidence type="ECO:0000256" key="1">
    <source>
        <dbReference type="ARBA" id="ARBA00022723"/>
    </source>
</evidence>
<organism evidence="10 13">
    <name type="scientific">Galleria mellonella</name>
    <name type="common">Greater wax moth</name>
    <dbReference type="NCBI Taxonomy" id="7137"/>
    <lineage>
        <taxon>Eukaryota</taxon>
        <taxon>Metazoa</taxon>
        <taxon>Ecdysozoa</taxon>
        <taxon>Arthropoda</taxon>
        <taxon>Hexapoda</taxon>
        <taxon>Insecta</taxon>
        <taxon>Pterygota</taxon>
        <taxon>Neoptera</taxon>
        <taxon>Endopterygota</taxon>
        <taxon>Lepidoptera</taxon>
        <taxon>Glossata</taxon>
        <taxon>Ditrysia</taxon>
        <taxon>Pyraloidea</taxon>
        <taxon>Pyralidae</taxon>
        <taxon>Galleriinae</taxon>
        <taxon>Galleria</taxon>
    </lineage>
</organism>
<dbReference type="PRINTS" id="PR00068">
    <property type="entry name" value="CUZNDISMTASE"/>
</dbReference>
<dbReference type="GeneID" id="113520242"/>
<evidence type="ECO:0000313" key="10">
    <source>
        <dbReference type="Proteomes" id="UP001652740"/>
    </source>
</evidence>
<name>A0ABM3MSD8_GALME</name>
<feature type="chain" id="PRO_5045024996" description="Superoxide dismutase [Cu-Zn]" evidence="8">
    <location>
        <begin position="19"/>
        <end position="204"/>
    </location>
</feature>
<evidence type="ECO:0000256" key="5">
    <source>
        <dbReference type="ARBA" id="ARBA00049204"/>
    </source>
</evidence>
<proteinExistence type="inferred from homology"/>
<comment type="catalytic activity">
    <reaction evidence="5 6">
        <text>2 superoxide + 2 H(+) = H2O2 + O2</text>
        <dbReference type="Rhea" id="RHEA:20696"/>
        <dbReference type="ChEBI" id="CHEBI:15378"/>
        <dbReference type="ChEBI" id="CHEBI:15379"/>
        <dbReference type="ChEBI" id="CHEBI:16240"/>
        <dbReference type="ChEBI" id="CHEBI:18421"/>
        <dbReference type="EC" id="1.15.1.1"/>
    </reaction>
</comment>
<keyword evidence="3" id="KW-0049">Antioxidant</keyword>
<evidence type="ECO:0000313" key="11">
    <source>
        <dbReference type="RefSeq" id="XP_052754196.1"/>
    </source>
</evidence>
<accession>A0ABM3MSD8</accession>
<dbReference type="EC" id="1.15.1.1" evidence="6"/>
<evidence type="ECO:0000256" key="4">
    <source>
        <dbReference type="ARBA" id="ARBA00023002"/>
    </source>
</evidence>
<dbReference type="InterPro" id="IPR001424">
    <property type="entry name" value="SOD_Cu_Zn_dom"/>
</dbReference>
<dbReference type="PROSITE" id="PS00332">
    <property type="entry name" value="SOD_CU_ZN_2"/>
    <property type="match status" value="1"/>
</dbReference>
<keyword evidence="10" id="KW-1185">Reference proteome</keyword>
<comment type="function">
    <text evidence="6">Destroys radicals which are normally produced within the cells and which are toxic to biological systems.</text>
</comment>
<evidence type="ECO:0000256" key="7">
    <source>
        <dbReference type="SAM" id="MobiDB-lite"/>
    </source>
</evidence>
<feature type="domain" description="Superoxide dismutase copper/zinc binding" evidence="9">
    <location>
        <begin position="37"/>
        <end position="171"/>
    </location>
</feature>
<evidence type="ECO:0000256" key="6">
    <source>
        <dbReference type="RuleBase" id="RU000393"/>
    </source>
</evidence>
<evidence type="ECO:0000256" key="2">
    <source>
        <dbReference type="ARBA" id="ARBA00022833"/>
    </source>
</evidence>
<dbReference type="Pfam" id="PF00080">
    <property type="entry name" value="Sod_Cu"/>
    <property type="match status" value="1"/>
</dbReference>
<dbReference type="InterPro" id="IPR018152">
    <property type="entry name" value="SOD_Cu/Zn_BS"/>
</dbReference>
<dbReference type="RefSeq" id="XP_052754253.1">
    <property type="nucleotide sequence ID" value="XM_052898293.1"/>
</dbReference>
<dbReference type="PANTHER" id="PTHR10003">
    <property type="entry name" value="SUPEROXIDE DISMUTASE CU-ZN -RELATED"/>
    <property type="match status" value="1"/>
</dbReference>
<dbReference type="RefSeq" id="XP_052754271.1">
    <property type="nucleotide sequence ID" value="XM_052898311.1"/>
</dbReference>
<comment type="cofactor">
    <cofactor evidence="6">
        <name>Zn(2+)</name>
        <dbReference type="ChEBI" id="CHEBI:29105"/>
    </cofactor>
    <text evidence="6">Binds 1 zinc ion per subunit.</text>
</comment>
<feature type="region of interest" description="Disordered" evidence="7">
    <location>
        <begin position="80"/>
        <end position="100"/>
    </location>
</feature>
<evidence type="ECO:0000313" key="13">
    <source>
        <dbReference type="RefSeq" id="XP_052754271.1"/>
    </source>
</evidence>
<dbReference type="InterPro" id="IPR024134">
    <property type="entry name" value="SOD_Cu/Zn_/chaperone"/>
</dbReference>
<feature type="signal peptide" evidence="8">
    <location>
        <begin position="1"/>
        <end position="18"/>
    </location>
</feature>
<evidence type="ECO:0000256" key="3">
    <source>
        <dbReference type="ARBA" id="ARBA00022862"/>
    </source>
</evidence>
<keyword evidence="2 6" id="KW-0862">Zinc</keyword>
<keyword evidence="1 6" id="KW-0479">Metal-binding</keyword>
<reference evidence="11 12" key="1">
    <citation type="submission" date="2025-05" db="UniProtKB">
        <authorList>
            <consortium name="RefSeq"/>
        </authorList>
    </citation>
    <scope>IDENTIFICATION</scope>
    <source>
        <tissue evidence="11 12">Whole larvae</tissue>
    </source>
</reference>
<protein>
    <recommendedName>
        <fullName evidence="6">Superoxide dismutase [Cu-Zn]</fullName>
        <ecNumber evidence="6">1.15.1.1</ecNumber>
    </recommendedName>
</protein>
<gene>
    <name evidence="11 12 13" type="primary">LOC113520242</name>
</gene>
<dbReference type="PROSITE" id="PS00087">
    <property type="entry name" value="SOD_CU_ZN_1"/>
    <property type="match status" value="1"/>
</dbReference>
<dbReference type="CDD" id="cd00305">
    <property type="entry name" value="Cu-Zn_Superoxide_Dismutase"/>
    <property type="match status" value="1"/>
</dbReference>
<dbReference type="SUPFAM" id="SSF49329">
    <property type="entry name" value="Cu,Zn superoxide dismutase-like"/>
    <property type="match status" value="1"/>
</dbReference>
<keyword evidence="6" id="KW-0186">Copper</keyword>
<evidence type="ECO:0000256" key="8">
    <source>
        <dbReference type="SAM" id="SignalP"/>
    </source>
</evidence>
<evidence type="ECO:0000313" key="12">
    <source>
        <dbReference type="RefSeq" id="XP_052754253.1"/>
    </source>
</evidence>
<keyword evidence="8" id="KW-0732">Signal</keyword>
<keyword evidence="4 6" id="KW-0560">Oxidoreductase</keyword>
<evidence type="ECO:0000259" key="9">
    <source>
        <dbReference type="Pfam" id="PF00080"/>
    </source>
</evidence>
<dbReference type="RefSeq" id="XP_052754196.1">
    <property type="nucleotide sequence ID" value="XM_052898236.1"/>
</dbReference>
<sequence length="204" mass="22066">MFKHIIILIATVVVSAFAHHLNGAPHVASARLKGGDVDGNITFTQLDDNKVRVQGTIIGLTPGQYGFHVHEKGDLSNGCASTGAHYNPENQPHGHPDDKERHVGDLGNVEFDANNIATIDFVDSLLSLEGDHNIIGRAVVLHERADDFGRTNHPDSRKTGNAGGRVACGVIGIQDPVYYTYIWSGASRTSSTFIILLTLVLFLY</sequence>
<dbReference type="Proteomes" id="UP001652740">
    <property type="component" value="Unplaced"/>
</dbReference>
<dbReference type="InterPro" id="IPR036423">
    <property type="entry name" value="SOD-like_Cu/Zn_dom_sf"/>
</dbReference>
<comment type="cofactor">
    <cofactor evidence="6">
        <name>Cu cation</name>
        <dbReference type="ChEBI" id="CHEBI:23378"/>
    </cofactor>
    <text evidence="6">Binds 1 copper ion per subunit.</text>
</comment>